<dbReference type="InterPro" id="IPR050109">
    <property type="entry name" value="HTH-type_TetR-like_transc_reg"/>
</dbReference>
<protein>
    <submittedName>
        <fullName evidence="4">TetR/AcrR family transcriptional regulator</fullName>
    </submittedName>
</protein>
<comment type="caution">
    <text evidence="4">The sequence shown here is derived from an EMBL/GenBank/DDBJ whole genome shotgun (WGS) entry which is preliminary data.</text>
</comment>
<feature type="domain" description="HTH tetR-type" evidence="3">
    <location>
        <begin position="15"/>
        <end position="75"/>
    </location>
</feature>
<keyword evidence="1 2" id="KW-0238">DNA-binding</keyword>
<dbReference type="SUPFAM" id="SSF46689">
    <property type="entry name" value="Homeodomain-like"/>
    <property type="match status" value="1"/>
</dbReference>
<evidence type="ECO:0000313" key="5">
    <source>
        <dbReference type="Proteomes" id="UP000664382"/>
    </source>
</evidence>
<name>A0A939MK44_9MICO</name>
<evidence type="ECO:0000313" key="4">
    <source>
        <dbReference type="EMBL" id="MBO1902448.1"/>
    </source>
</evidence>
<reference evidence="4" key="1">
    <citation type="submission" date="2021-03" db="EMBL/GenBank/DDBJ databases">
        <title>Leucobacter chromiisoli sp. nov., isolated from chromium-containing soil of chemical plant.</title>
        <authorList>
            <person name="Xu Z."/>
        </authorList>
    </citation>
    <scope>NUCLEOTIDE SEQUENCE</scope>
    <source>
        <strain evidence="4">S27</strain>
    </source>
</reference>
<dbReference type="InterPro" id="IPR001647">
    <property type="entry name" value="HTH_TetR"/>
</dbReference>
<dbReference type="GO" id="GO:0003700">
    <property type="term" value="F:DNA-binding transcription factor activity"/>
    <property type="evidence" value="ECO:0007669"/>
    <property type="project" value="TreeGrafter"/>
</dbReference>
<evidence type="ECO:0000256" key="2">
    <source>
        <dbReference type="PROSITE-ProRule" id="PRU00335"/>
    </source>
</evidence>
<dbReference type="Proteomes" id="UP000664382">
    <property type="component" value="Unassembled WGS sequence"/>
</dbReference>
<gene>
    <name evidence="4" type="ORF">J4H92_10860</name>
</gene>
<evidence type="ECO:0000256" key="1">
    <source>
        <dbReference type="ARBA" id="ARBA00023125"/>
    </source>
</evidence>
<sequence>MARAYRSPRREAESAATRSAVIAAAAKLFVRDGYVATSIRAIAEEAGVSVPTVHNQGQKHTLLMAAFEVAFASDEGSHSLADRPHMVEAMSQPDTELAIAQYVRLLGEAHRRAAGLVRAMAAAADADPLVRAAYADIEARGRRDTGIAAGWLVERGLVAPEHLSEAADVFGYIVSADAYVHFTETRGWSLERWEAFTVHQLAHIASAIPAVGAPRG</sequence>
<dbReference type="PROSITE" id="PS50977">
    <property type="entry name" value="HTH_TETR_2"/>
    <property type="match status" value="1"/>
</dbReference>
<dbReference type="Pfam" id="PF00440">
    <property type="entry name" value="TetR_N"/>
    <property type="match status" value="1"/>
</dbReference>
<dbReference type="RefSeq" id="WP_208098202.1">
    <property type="nucleotide sequence ID" value="NZ_JAGDYM010000011.1"/>
</dbReference>
<accession>A0A939MK44</accession>
<evidence type="ECO:0000259" key="3">
    <source>
        <dbReference type="PROSITE" id="PS50977"/>
    </source>
</evidence>
<dbReference type="InterPro" id="IPR009057">
    <property type="entry name" value="Homeodomain-like_sf"/>
</dbReference>
<organism evidence="4 5">
    <name type="scientific">Leucobacter weissii</name>
    <dbReference type="NCBI Taxonomy" id="1983706"/>
    <lineage>
        <taxon>Bacteria</taxon>
        <taxon>Bacillati</taxon>
        <taxon>Actinomycetota</taxon>
        <taxon>Actinomycetes</taxon>
        <taxon>Micrococcales</taxon>
        <taxon>Microbacteriaceae</taxon>
        <taxon>Leucobacter</taxon>
    </lineage>
</organism>
<proteinExistence type="predicted"/>
<feature type="DNA-binding region" description="H-T-H motif" evidence="2">
    <location>
        <begin position="38"/>
        <end position="57"/>
    </location>
</feature>
<keyword evidence="5" id="KW-1185">Reference proteome</keyword>
<dbReference type="GO" id="GO:0000976">
    <property type="term" value="F:transcription cis-regulatory region binding"/>
    <property type="evidence" value="ECO:0007669"/>
    <property type="project" value="TreeGrafter"/>
</dbReference>
<dbReference type="Gene3D" id="1.10.357.10">
    <property type="entry name" value="Tetracycline Repressor, domain 2"/>
    <property type="match status" value="1"/>
</dbReference>
<dbReference type="EMBL" id="JAGDYM010000011">
    <property type="protein sequence ID" value="MBO1902448.1"/>
    <property type="molecule type" value="Genomic_DNA"/>
</dbReference>
<dbReference type="AlphaFoldDB" id="A0A939MK44"/>
<dbReference type="PANTHER" id="PTHR30055">
    <property type="entry name" value="HTH-TYPE TRANSCRIPTIONAL REGULATOR RUTR"/>
    <property type="match status" value="1"/>
</dbReference>
<dbReference type="PANTHER" id="PTHR30055:SF235">
    <property type="entry name" value="TRANSCRIPTIONAL REGULATORY PROTEIN"/>
    <property type="match status" value="1"/>
</dbReference>